<evidence type="ECO:0000313" key="4">
    <source>
        <dbReference type="EMBL" id="CEJ82398.1"/>
    </source>
</evidence>
<gene>
    <name evidence="4" type="ORF">VHEMI02464</name>
</gene>
<evidence type="ECO:0000259" key="3">
    <source>
        <dbReference type="PROSITE" id="PS50878"/>
    </source>
</evidence>
<organism evidence="4 5">
    <name type="scientific">[Torrubiella] hemipterigena</name>
    <dbReference type="NCBI Taxonomy" id="1531966"/>
    <lineage>
        <taxon>Eukaryota</taxon>
        <taxon>Fungi</taxon>
        <taxon>Dikarya</taxon>
        <taxon>Ascomycota</taxon>
        <taxon>Pezizomycotina</taxon>
        <taxon>Sordariomycetes</taxon>
        <taxon>Hypocreomycetidae</taxon>
        <taxon>Hypocreales</taxon>
        <taxon>Clavicipitaceae</taxon>
        <taxon>Clavicipitaceae incertae sedis</taxon>
        <taxon>'Torrubiella' clade</taxon>
    </lineage>
</organism>
<dbReference type="InterPro" id="IPR000477">
    <property type="entry name" value="RT_dom"/>
</dbReference>
<evidence type="ECO:0000256" key="2">
    <source>
        <dbReference type="ARBA" id="ARBA00023128"/>
    </source>
</evidence>
<dbReference type="Pfam" id="PF00078">
    <property type="entry name" value="RVT_1"/>
    <property type="match status" value="1"/>
</dbReference>
<dbReference type="EMBL" id="CDHN01000001">
    <property type="protein sequence ID" value="CEJ82398.1"/>
    <property type="molecule type" value="Genomic_DNA"/>
</dbReference>
<name>A0A0A1SPP1_9HYPO</name>
<dbReference type="STRING" id="1531966.A0A0A1SPP1"/>
<dbReference type="HOGENOM" id="CLU_000680_3_1_1"/>
<dbReference type="PROSITE" id="PS50878">
    <property type="entry name" value="RT_POL"/>
    <property type="match status" value="1"/>
</dbReference>
<keyword evidence="5" id="KW-1185">Reference proteome</keyword>
<dbReference type="PANTHER" id="PTHR33481:SF1">
    <property type="entry name" value="ENDONUCLEASE_EXONUCLEASE_PHOSPHATASE DOMAIN-CONTAINING PROTEIN-RELATED"/>
    <property type="match status" value="1"/>
</dbReference>
<dbReference type="PANTHER" id="PTHR33481">
    <property type="entry name" value="REVERSE TRANSCRIPTASE"/>
    <property type="match status" value="1"/>
</dbReference>
<dbReference type="OrthoDB" id="4939572at2759"/>
<evidence type="ECO:0000313" key="5">
    <source>
        <dbReference type="Proteomes" id="UP000039046"/>
    </source>
</evidence>
<dbReference type="SUPFAM" id="SSF56672">
    <property type="entry name" value="DNA/RNA polymerases"/>
    <property type="match status" value="1"/>
</dbReference>
<accession>A0A0A1SPP1</accession>
<feature type="domain" description="Reverse transcriptase" evidence="3">
    <location>
        <begin position="152"/>
        <end position="373"/>
    </location>
</feature>
<proteinExistence type="predicted"/>
<dbReference type="Proteomes" id="UP000039046">
    <property type="component" value="Unassembled WGS sequence"/>
</dbReference>
<evidence type="ECO:0000256" key="1">
    <source>
        <dbReference type="ARBA" id="ARBA00004173"/>
    </source>
</evidence>
<keyword evidence="2" id="KW-0496">Mitochondrion</keyword>
<dbReference type="AlphaFoldDB" id="A0A0A1SPP1"/>
<dbReference type="InterPro" id="IPR043502">
    <property type="entry name" value="DNA/RNA_pol_sf"/>
</dbReference>
<comment type="subcellular location">
    <subcellularLocation>
        <location evidence="1">Mitochondrion</location>
    </subcellularLocation>
</comment>
<sequence length="373" mass="41564">METNDLALLTKINSPTTMGTRLQRTTSTIDLIFSNVPGSTATIEEHLTPKARFEPPPIQINNLVYTTDEERAQALLTAKLATRSAEEDIEFDLESDTSSQHIPFEDVLSKREVEDSLLRTGNTTPGADGITTKMLRAVWPSLGDAITLLYSSCLRLGYHPEIFRIAEVVMIPKPNKRDLSSPTAWRPISLLPCLSKGLERAIARRLAFLAIKYKIIPPKLAGALPRRLAIDIVLALIFDIESEAFKKRLVATLVTMDTKGAFDAVLRNRLIKRLCDQGWPRFLVKWVFSFMSLRKAYARFGIGCSGVIILPCGLPQGSLISPILYLLYIVAIYSLDGADRRYGYADDTAMLFIGKSLTKTTQRANEAIKQMVE</sequence>
<dbReference type="GO" id="GO:0005739">
    <property type="term" value="C:mitochondrion"/>
    <property type="evidence" value="ECO:0007669"/>
    <property type="project" value="UniProtKB-SubCell"/>
</dbReference>
<protein>
    <recommendedName>
        <fullName evidence="3">Reverse transcriptase domain-containing protein</fullName>
    </recommendedName>
</protein>
<reference evidence="4 5" key="1">
    <citation type="journal article" date="2015" name="Genome Announc.">
        <title>Draft Genome Sequence and Gene Annotation of the Entomopathogenic Fungus Verticillium hemipterigenum.</title>
        <authorList>
            <person name="Horn F."/>
            <person name="Habel A."/>
            <person name="Scharf D.H."/>
            <person name="Dworschak J."/>
            <person name="Brakhage A.A."/>
            <person name="Guthke R."/>
            <person name="Hertweck C."/>
            <person name="Linde J."/>
        </authorList>
    </citation>
    <scope>NUCLEOTIDE SEQUENCE [LARGE SCALE GENOMIC DNA]</scope>
</reference>